<proteinExistence type="predicted"/>
<name>A0ABT6DMG3_9BACT</name>
<comment type="caution">
    <text evidence="1">The sequence shown here is derived from an EMBL/GenBank/DDBJ whole genome shotgun (WGS) entry which is preliminary data.</text>
</comment>
<dbReference type="EMBL" id="JANRMI010000006">
    <property type="protein sequence ID" value="MDG0818069.1"/>
    <property type="molecule type" value="Genomic_DNA"/>
</dbReference>
<organism evidence="1 2">
    <name type="scientific">Bdellovibrio svalbardensis</name>
    <dbReference type="NCBI Taxonomy" id="2972972"/>
    <lineage>
        <taxon>Bacteria</taxon>
        <taxon>Pseudomonadati</taxon>
        <taxon>Bdellovibrionota</taxon>
        <taxon>Bdellovibrionia</taxon>
        <taxon>Bdellovibrionales</taxon>
        <taxon>Pseudobdellovibrionaceae</taxon>
        <taxon>Bdellovibrio</taxon>
    </lineage>
</organism>
<evidence type="ECO:0000313" key="2">
    <source>
        <dbReference type="Proteomes" id="UP001152321"/>
    </source>
</evidence>
<reference evidence="1" key="1">
    <citation type="submission" date="2022-08" db="EMBL/GenBank/DDBJ databases">
        <title>Novel Bdellovibrio Species Isolated from Svalbard: Designation Bdellovibrio svalbardensis.</title>
        <authorList>
            <person name="Mitchell R.J."/>
            <person name="Choi S.Y."/>
        </authorList>
    </citation>
    <scope>NUCLEOTIDE SEQUENCE</scope>
    <source>
        <strain evidence="1">PAP01</strain>
    </source>
</reference>
<protein>
    <submittedName>
        <fullName evidence="1">Uncharacterized protein</fullName>
    </submittedName>
</protein>
<dbReference type="Proteomes" id="UP001152321">
    <property type="component" value="Unassembled WGS sequence"/>
</dbReference>
<accession>A0ABT6DMG3</accession>
<sequence length="79" mass="9187">MSVSKTYTTIWKKEAIDLAELAQKRWVEKWTIEKIAAHMGWGRTAVVRYLGRLKANPDLILDGRVRSHVKSRKYRVMGS</sequence>
<dbReference type="RefSeq" id="WP_277579544.1">
    <property type="nucleotide sequence ID" value="NZ_JANRMI010000006.1"/>
</dbReference>
<keyword evidence="2" id="KW-1185">Reference proteome</keyword>
<evidence type="ECO:0000313" key="1">
    <source>
        <dbReference type="EMBL" id="MDG0818069.1"/>
    </source>
</evidence>
<gene>
    <name evidence="1" type="ORF">NWE73_16925</name>
</gene>